<reference evidence="1" key="2">
    <citation type="submission" date="2015-06" db="UniProtKB">
        <authorList>
            <consortium name="EnsemblMetazoa"/>
        </authorList>
    </citation>
    <scope>IDENTIFICATION</scope>
</reference>
<dbReference type="EMBL" id="CAEY01001379">
    <property type="status" value="NOT_ANNOTATED_CDS"/>
    <property type="molecule type" value="Genomic_DNA"/>
</dbReference>
<keyword evidence="2" id="KW-1185">Reference proteome</keyword>
<sequence>MLPLAKERVDFRSSMWPKFACVDNRAAMVISKLPLRPKSDGTRMKSSLITLKTGQC</sequence>
<dbReference type="Proteomes" id="UP000015104">
    <property type="component" value="Unassembled WGS sequence"/>
</dbReference>
<accession>T1K3H5</accession>
<dbReference type="EnsemblMetazoa" id="tetur04g08700.1">
    <property type="protein sequence ID" value="tetur04g08700.1"/>
    <property type="gene ID" value="tetur04g08700"/>
</dbReference>
<name>T1K3H5_TETUR</name>
<organism evidence="1 2">
    <name type="scientific">Tetranychus urticae</name>
    <name type="common">Two-spotted spider mite</name>
    <dbReference type="NCBI Taxonomy" id="32264"/>
    <lineage>
        <taxon>Eukaryota</taxon>
        <taxon>Metazoa</taxon>
        <taxon>Ecdysozoa</taxon>
        <taxon>Arthropoda</taxon>
        <taxon>Chelicerata</taxon>
        <taxon>Arachnida</taxon>
        <taxon>Acari</taxon>
        <taxon>Acariformes</taxon>
        <taxon>Trombidiformes</taxon>
        <taxon>Prostigmata</taxon>
        <taxon>Eleutherengona</taxon>
        <taxon>Raphignathae</taxon>
        <taxon>Tetranychoidea</taxon>
        <taxon>Tetranychidae</taxon>
        <taxon>Tetranychus</taxon>
    </lineage>
</organism>
<evidence type="ECO:0000313" key="1">
    <source>
        <dbReference type="EnsemblMetazoa" id="tetur04g08700.1"/>
    </source>
</evidence>
<proteinExistence type="predicted"/>
<dbReference type="HOGENOM" id="CLU_3016808_0_0_1"/>
<dbReference type="AlphaFoldDB" id="T1K3H5"/>
<reference evidence="2" key="1">
    <citation type="submission" date="2011-08" db="EMBL/GenBank/DDBJ databases">
        <authorList>
            <person name="Rombauts S."/>
        </authorList>
    </citation>
    <scope>NUCLEOTIDE SEQUENCE</scope>
    <source>
        <strain evidence="2">London</strain>
    </source>
</reference>
<evidence type="ECO:0000313" key="2">
    <source>
        <dbReference type="Proteomes" id="UP000015104"/>
    </source>
</evidence>
<protein>
    <submittedName>
        <fullName evidence="1">Uncharacterized protein</fullName>
    </submittedName>
</protein>